<dbReference type="AlphaFoldDB" id="Q564M7"/>
<dbReference type="Proteomes" id="UP000002212">
    <property type="component" value="Plasmid pKNR02"/>
</dbReference>
<organism evidence="3 4">
    <name type="scientific">Rhodococcus opacus (strain B4)</name>
    <dbReference type="NCBI Taxonomy" id="632772"/>
    <lineage>
        <taxon>Bacteria</taxon>
        <taxon>Bacillati</taxon>
        <taxon>Actinomycetota</taxon>
        <taxon>Actinomycetes</taxon>
        <taxon>Mycobacteriales</taxon>
        <taxon>Nocardiaceae</taxon>
        <taxon>Rhodococcus</taxon>
    </lineage>
</organism>
<proteinExistence type="predicted"/>
<feature type="compositionally biased region" description="Pro residues" evidence="2">
    <location>
        <begin position="75"/>
        <end position="89"/>
    </location>
</feature>
<feature type="region of interest" description="Disordered" evidence="2">
    <location>
        <begin position="161"/>
        <end position="196"/>
    </location>
</feature>
<evidence type="ECO:0008006" key="5">
    <source>
        <dbReference type="Google" id="ProtNLM"/>
    </source>
</evidence>
<dbReference type="HOGENOM" id="CLU_1523988_0_0_11"/>
<feature type="region of interest" description="Disordered" evidence="2">
    <location>
        <begin position="1"/>
        <end position="34"/>
    </location>
</feature>
<reference evidence="3 4" key="1">
    <citation type="journal article" date="2005" name="J. Biosci. Bioeng.">
        <title>Development of a genetic transformation system for benzene-tolerant Rhodococcus opacus strains.</title>
        <authorList>
            <person name="Na K.S."/>
            <person name="Nagayasu K."/>
            <person name="Kuroda A."/>
            <person name="Takiguchi N."/>
            <person name="Ikeda T."/>
            <person name="Ohtake H."/>
            <person name="Kato J."/>
        </authorList>
    </citation>
    <scope>NUCLEOTIDE SEQUENCE [LARGE SCALE GENOMIC DNA]</scope>
    <source>
        <strain evidence="3 4">B4</strain>
        <plasmid evidence="3">pKNR02</plasmid>
    </source>
</reference>
<evidence type="ECO:0000313" key="3">
    <source>
        <dbReference type="EMBL" id="BAD95585.1"/>
    </source>
</evidence>
<evidence type="ECO:0000256" key="1">
    <source>
        <dbReference type="SAM" id="Coils"/>
    </source>
</evidence>
<keyword evidence="3" id="KW-0614">Plasmid</keyword>
<feature type="compositionally biased region" description="Basic and acidic residues" evidence="2">
    <location>
        <begin position="91"/>
        <end position="106"/>
    </location>
</feature>
<dbReference type="EMBL" id="AP011120">
    <property type="protein sequence ID" value="BAD95585.1"/>
    <property type="molecule type" value="Genomic_DNA"/>
</dbReference>
<accession>Q564M7</accession>
<feature type="coiled-coil region" evidence="1">
    <location>
        <begin position="108"/>
        <end position="141"/>
    </location>
</feature>
<geneLocation type="plasmid" evidence="3 4">
    <name>pKNR02</name>
</geneLocation>
<dbReference type="KEGG" id="rop:ROP_pKNR02-00020"/>
<sequence>MPASPPSNNPSSGTPASMPGRPRWSASEAARRCGVGRSTIQRALVAGRIPDAVETEKGWSIPLDGLLAAGFTPDRPSPPDPTLTSPPNPARGHDRAPTNNDGEHARRIAELELALERERARAELEHARRVAAEQLAAERAERVADLRHTLRMIEAPLAEQLHGAPEESPVEPPVAPATSTEQAPTLFGLLGRLLNR</sequence>
<reference evidence="3 4" key="2">
    <citation type="submission" date="2009-03" db="EMBL/GenBank/DDBJ databases">
        <title>Comparison of the complete genome sequences of Rhodococcus erythropolis PR4 and Rhodococcus opacus B4.</title>
        <authorList>
            <person name="Takarada H."/>
            <person name="Sekine M."/>
            <person name="Hosoyama A."/>
            <person name="Yamada R."/>
            <person name="Fujisawa T."/>
            <person name="Omata S."/>
            <person name="Shimizu A."/>
            <person name="Tsukatani N."/>
            <person name="Tanikawa S."/>
            <person name="Fujita N."/>
            <person name="Harayama S."/>
        </authorList>
    </citation>
    <scope>NUCLEOTIDE SEQUENCE [LARGE SCALE GENOMIC DNA]</scope>
    <source>
        <strain evidence="3 4">B4</strain>
        <plasmid evidence="3 4">pKNR02</plasmid>
    </source>
</reference>
<evidence type="ECO:0000313" key="4">
    <source>
        <dbReference type="Proteomes" id="UP000002212"/>
    </source>
</evidence>
<evidence type="ECO:0000256" key="2">
    <source>
        <dbReference type="SAM" id="MobiDB-lite"/>
    </source>
</evidence>
<gene>
    <name evidence="3" type="ordered locus">ROP_pKNR02-00020</name>
</gene>
<name>Q564M7_RHOOB</name>
<protein>
    <recommendedName>
        <fullName evidence="5">Helix-turn-helix domain-containing protein</fullName>
    </recommendedName>
</protein>
<feature type="region of interest" description="Disordered" evidence="2">
    <location>
        <begin position="66"/>
        <end position="106"/>
    </location>
</feature>
<keyword evidence="1" id="KW-0175">Coiled coil</keyword>